<comment type="catalytic activity">
    <reaction evidence="12">
        <text>oxaloacetate + H(+) = pyruvate + CO2</text>
        <dbReference type="Rhea" id="RHEA:15641"/>
        <dbReference type="ChEBI" id="CHEBI:15361"/>
        <dbReference type="ChEBI" id="CHEBI:15378"/>
        <dbReference type="ChEBI" id="CHEBI:16452"/>
        <dbReference type="ChEBI" id="CHEBI:16526"/>
        <dbReference type="EC" id="4.1.1.112"/>
    </reaction>
</comment>
<evidence type="ECO:0000256" key="10">
    <source>
        <dbReference type="ARBA" id="ARBA00030169"/>
    </source>
</evidence>
<dbReference type="InterPro" id="IPR036704">
    <property type="entry name" value="RraA/RraA-like_sf"/>
</dbReference>
<comment type="subunit">
    <text evidence="4">Homotrimer.</text>
</comment>
<feature type="binding site" evidence="13">
    <location>
        <position position="121"/>
    </location>
    <ligand>
        <name>substrate</name>
    </ligand>
</feature>
<evidence type="ECO:0000256" key="12">
    <source>
        <dbReference type="ARBA" id="ARBA00047973"/>
    </source>
</evidence>
<dbReference type="Proteomes" id="UP001140293">
    <property type="component" value="Unassembled WGS sequence"/>
</dbReference>
<evidence type="ECO:0000256" key="13">
    <source>
        <dbReference type="PIRSR" id="PIRSR605493-1"/>
    </source>
</evidence>
<reference evidence="14" key="1">
    <citation type="submission" date="2020-07" db="EMBL/GenBank/DDBJ databases">
        <authorList>
            <person name="Pettersson B.M.F."/>
            <person name="Behra P.R.K."/>
            <person name="Ramesh M."/>
            <person name="Das S."/>
            <person name="Dasgupta S."/>
            <person name="Kirsebom L.A."/>
        </authorList>
    </citation>
    <scope>NUCLEOTIDE SEQUENCE</scope>
    <source>
        <strain evidence="14">DSM 44615</strain>
    </source>
</reference>
<comment type="cofactor">
    <cofactor evidence="2">
        <name>a divalent metal cation</name>
        <dbReference type="ChEBI" id="CHEBI:60240"/>
    </cofactor>
</comment>
<keyword evidence="15" id="KW-1185">Reference proteome</keyword>
<evidence type="ECO:0000256" key="5">
    <source>
        <dbReference type="ARBA" id="ARBA00012213"/>
    </source>
</evidence>
<dbReference type="Gene3D" id="3.50.30.40">
    <property type="entry name" value="Ribonuclease E inhibitor RraA/RraA-like"/>
    <property type="match status" value="1"/>
</dbReference>
<name>A0A9X2YTZ4_9MYCO</name>
<feature type="binding site" evidence="13">
    <location>
        <position position="122"/>
    </location>
    <ligand>
        <name>Mg(2+)</name>
        <dbReference type="ChEBI" id="CHEBI:18420"/>
    </ligand>
</feature>
<keyword evidence="13" id="KW-0460">Magnesium</keyword>
<dbReference type="PANTHER" id="PTHR33254:SF4">
    <property type="entry name" value="4-HYDROXY-4-METHYL-2-OXOGLUTARATE ALDOLASE 3-RELATED"/>
    <property type="match status" value="1"/>
</dbReference>
<dbReference type="PANTHER" id="PTHR33254">
    <property type="entry name" value="4-HYDROXY-4-METHYL-2-OXOGLUTARATE ALDOLASE 3-RELATED"/>
    <property type="match status" value="1"/>
</dbReference>
<comment type="similarity">
    <text evidence="3">Belongs to the class II aldolase/RraA-like family.</text>
</comment>
<dbReference type="GO" id="GO:0008948">
    <property type="term" value="F:oxaloacetate decarboxylase activity"/>
    <property type="evidence" value="ECO:0007669"/>
    <property type="project" value="UniProtKB-EC"/>
</dbReference>
<evidence type="ECO:0000256" key="4">
    <source>
        <dbReference type="ARBA" id="ARBA00011233"/>
    </source>
</evidence>
<dbReference type="EC" id="4.1.1.112" evidence="6"/>
<sequence length="208" mass="21603">MHTSTTGHPSSGVDRPSPEMLERFAQLPAANVGDAMDRLGALDARIKPVWPGATIIGPAFTVWTRAGDNKLLHEAMRMAAPGDVLIVNGQGDESRALLGELMAERAKVLGLAGFVVDGAVRDADIIGEIELPVFARAVTPAGPYKYGPGRLGSVIAVGGVAVAPGDIVLGDADGVVIVPQQDAEHVLKAAEAKFADETARRAEIKAGR</sequence>
<evidence type="ECO:0000313" key="14">
    <source>
        <dbReference type="EMBL" id="MCV7173724.1"/>
    </source>
</evidence>
<protein>
    <recommendedName>
        <fullName evidence="7">Putative 4-hydroxy-4-methyl-2-oxoglutarate aldolase</fullName>
        <ecNumber evidence="6">4.1.1.112</ecNumber>
        <ecNumber evidence="5">4.1.3.17</ecNumber>
    </recommendedName>
    <alternativeName>
        <fullName evidence="11">Oxaloacetate decarboxylase</fullName>
    </alternativeName>
    <alternativeName>
        <fullName evidence="9">Regulator of ribonuclease activity homolog</fullName>
    </alternativeName>
    <alternativeName>
        <fullName evidence="10">RraA-like protein</fullName>
    </alternativeName>
</protein>
<evidence type="ECO:0000256" key="3">
    <source>
        <dbReference type="ARBA" id="ARBA00008621"/>
    </source>
</evidence>
<evidence type="ECO:0000313" key="15">
    <source>
        <dbReference type="Proteomes" id="UP001140293"/>
    </source>
</evidence>
<dbReference type="EC" id="4.1.3.17" evidence="5"/>
<evidence type="ECO:0000256" key="2">
    <source>
        <dbReference type="ARBA" id="ARBA00001968"/>
    </source>
</evidence>
<dbReference type="Pfam" id="PF03737">
    <property type="entry name" value="RraA-like"/>
    <property type="match status" value="1"/>
</dbReference>
<comment type="cofactor">
    <cofactor evidence="13">
        <name>Mg(2+)</name>
        <dbReference type="ChEBI" id="CHEBI:18420"/>
    </cofactor>
</comment>
<evidence type="ECO:0000256" key="11">
    <source>
        <dbReference type="ARBA" id="ARBA00032305"/>
    </source>
</evidence>
<comment type="catalytic activity">
    <reaction evidence="1">
        <text>4-hydroxy-4-methyl-2-oxoglutarate = 2 pyruvate</text>
        <dbReference type="Rhea" id="RHEA:22748"/>
        <dbReference type="ChEBI" id="CHEBI:15361"/>
        <dbReference type="ChEBI" id="CHEBI:58276"/>
        <dbReference type="EC" id="4.1.3.17"/>
    </reaction>
</comment>
<feature type="binding site" evidence="13">
    <location>
        <begin position="99"/>
        <end position="102"/>
    </location>
    <ligand>
        <name>substrate</name>
    </ligand>
</feature>
<dbReference type="NCBIfam" id="NF004850">
    <property type="entry name" value="PRK06201.1"/>
    <property type="match status" value="1"/>
</dbReference>
<evidence type="ECO:0000256" key="6">
    <source>
        <dbReference type="ARBA" id="ARBA00012947"/>
    </source>
</evidence>
<evidence type="ECO:0000256" key="9">
    <source>
        <dbReference type="ARBA" id="ARBA00029596"/>
    </source>
</evidence>
<dbReference type="GO" id="GO:0046872">
    <property type="term" value="F:metal ion binding"/>
    <property type="evidence" value="ECO:0007669"/>
    <property type="project" value="UniProtKB-KW"/>
</dbReference>
<dbReference type="CDD" id="cd16841">
    <property type="entry name" value="RraA_family"/>
    <property type="match status" value="1"/>
</dbReference>
<dbReference type="RefSeq" id="WP_264015892.1">
    <property type="nucleotide sequence ID" value="NZ_JACKSJ010000250.1"/>
</dbReference>
<reference evidence="14" key="2">
    <citation type="journal article" date="2022" name="BMC Genomics">
        <title>Comparative genome analysis of mycobacteria focusing on tRNA and non-coding RNA.</title>
        <authorList>
            <person name="Behra P.R.K."/>
            <person name="Pettersson B.M.F."/>
            <person name="Ramesh M."/>
            <person name="Das S."/>
            <person name="Dasgupta S."/>
            <person name="Kirsebom L.A."/>
        </authorList>
    </citation>
    <scope>NUCLEOTIDE SEQUENCE</scope>
    <source>
        <strain evidence="14">DSM 44615</strain>
    </source>
</reference>
<evidence type="ECO:0000256" key="8">
    <source>
        <dbReference type="ARBA" id="ARBA00025046"/>
    </source>
</evidence>
<dbReference type="SUPFAM" id="SSF89562">
    <property type="entry name" value="RraA-like"/>
    <property type="match status" value="1"/>
</dbReference>
<dbReference type="InterPro" id="IPR005493">
    <property type="entry name" value="RraA/RraA-like"/>
</dbReference>
<comment type="caution">
    <text evidence="14">The sequence shown here is derived from an EMBL/GenBank/DDBJ whole genome shotgun (WGS) entry which is preliminary data.</text>
</comment>
<accession>A0A9X2YTZ4</accession>
<evidence type="ECO:0000256" key="7">
    <source>
        <dbReference type="ARBA" id="ARBA00016549"/>
    </source>
</evidence>
<keyword evidence="13" id="KW-0479">Metal-binding</keyword>
<gene>
    <name evidence="14" type="ORF">H7I41_27755</name>
</gene>
<comment type="function">
    <text evidence="8">Catalyzes the aldol cleavage of 4-hydroxy-4-methyl-2-oxoglutarate (HMG) into 2 molecules of pyruvate. Also contains a secondary oxaloacetate (OAA) decarboxylase activity due to the common pyruvate enolate transition state formed following C-C bond cleavage in the retro-aldol and decarboxylation reactions.</text>
</comment>
<evidence type="ECO:0000256" key="1">
    <source>
        <dbReference type="ARBA" id="ARBA00001342"/>
    </source>
</evidence>
<dbReference type="EMBL" id="JACKSJ010000250">
    <property type="protein sequence ID" value="MCV7173724.1"/>
    <property type="molecule type" value="Genomic_DNA"/>
</dbReference>
<proteinExistence type="inferred from homology"/>
<dbReference type="GO" id="GO:0047443">
    <property type="term" value="F:4-hydroxy-4-methyl-2-oxoglutarate aldolase activity"/>
    <property type="evidence" value="ECO:0007669"/>
    <property type="project" value="UniProtKB-EC"/>
</dbReference>
<organism evidence="14 15">
    <name type="scientific">[Mycobacterium] manitobense</name>
    <dbReference type="NCBI Taxonomy" id="190147"/>
    <lineage>
        <taxon>Bacteria</taxon>
        <taxon>Bacillati</taxon>
        <taxon>Actinomycetota</taxon>
        <taxon>Actinomycetes</taxon>
        <taxon>Mycobacteriales</taxon>
        <taxon>Mycobacteriaceae</taxon>
        <taxon>Mycolicibacterium</taxon>
    </lineage>
</organism>
<dbReference type="AlphaFoldDB" id="A0A9X2YTZ4"/>